<keyword evidence="3" id="KW-1185">Reference proteome</keyword>
<evidence type="ECO:0000256" key="1">
    <source>
        <dbReference type="SAM" id="Phobius"/>
    </source>
</evidence>
<reference evidence="2" key="1">
    <citation type="journal article" date="2023" name="Insect Mol. Biol.">
        <title>Genome sequencing provides insights into the evolution of gene families encoding plant cell wall-degrading enzymes in longhorned beetles.</title>
        <authorList>
            <person name="Shin N.R."/>
            <person name="Okamura Y."/>
            <person name="Kirsch R."/>
            <person name="Pauchet Y."/>
        </authorList>
    </citation>
    <scope>NUCLEOTIDE SEQUENCE</scope>
    <source>
        <strain evidence="2">MMC_N1</strain>
    </source>
</reference>
<dbReference type="Proteomes" id="UP001162164">
    <property type="component" value="Unassembled WGS sequence"/>
</dbReference>
<proteinExistence type="predicted"/>
<evidence type="ECO:0000313" key="2">
    <source>
        <dbReference type="EMBL" id="KAJ8964178.1"/>
    </source>
</evidence>
<dbReference type="EMBL" id="JAPWTJ010002878">
    <property type="protein sequence ID" value="KAJ8964178.1"/>
    <property type="molecule type" value="Genomic_DNA"/>
</dbReference>
<organism evidence="2 3">
    <name type="scientific">Molorchus minor</name>
    <dbReference type="NCBI Taxonomy" id="1323400"/>
    <lineage>
        <taxon>Eukaryota</taxon>
        <taxon>Metazoa</taxon>
        <taxon>Ecdysozoa</taxon>
        <taxon>Arthropoda</taxon>
        <taxon>Hexapoda</taxon>
        <taxon>Insecta</taxon>
        <taxon>Pterygota</taxon>
        <taxon>Neoptera</taxon>
        <taxon>Endopterygota</taxon>
        <taxon>Coleoptera</taxon>
        <taxon>Polyphaga</taxon>
        <taxon>Cucujiformia</taxon>
        <taxon>Chrysomeloidea</taxon>
        <taxon>Cerambycidae</taxon>
        <taxon>Lamiinae</taxon>
        <taxon>Monochamini</taxon>
        <taxon>Molorchus</taxon>
    </lineage>
</organism>
<gene>
    <name evidence="2" type="ORF">NQ317_009270</name>
</gene>
<keyword evidence="1" id="KW-0812">Transmembrane</keyword>
<sequence length="99" mass="11462">MTKKICPRYREHKFKEDVVTSSISSTNEFFNASAVYVFRKHFEAFVIGLGSLATIATNIFFAKRAVLRGKIEQKFKKGYVMNSFEDSSDEVWHLQMETP</sequence>
<protein>
    <submittedName>
        <fullName evidence="2">Uncharacterized protein</fullName>
    </submittedName>
</protein>
<feature type="transmembrane region" description="Helical" evidence="1">
    <location>
        <begin position="44"/>
        <end position="62"/>
    </location>
</feature>
<comment type="caution">
    <text evidence="2">The sequence shown here is derived from an EMBL/GenBank/DDBJ whole genome shotgun (WGS) entry which is preliminary data.</text>
</comment>
<accession>A0ABQ9ISJ6</accession>
<name>A0ABQ9ISJ6_9CUCU</name>
<evidence type="ECO:0000313" key="3">
    <source>
        <dbReference type="Proteomes" id="UP001162164"/>
    </source>
</evidence>
<keyword evidence="1" id="KW-0472">Membrane</keyword>
<feature type="non-terminal residue" evidence="2">
    <location>
        <position position="99"/>
    </location>
</feature>
<keyword evidence="1" id="KW-1133">Transmembrane helix</keyword>